<keyword evidence="2" id="KW-1003">Cell membrane</keyword>
<dbReference type="PANTHER" id="PTHR30086:SF20">
    <property type="entry name" value="ARGININE EXPORTER PROTEIN ARGO-RELATED"/>
    <property type="match status" value="1"/>
</dbReference>
<feature type="transmembrane region" description="Helical" evidence="6">
    <location>
        <begin position="15"/>
        <end position="35"/>
    </location>
</feature>
<dbReference type="InterPro" id="IPR001123">
    <property type="entry name" value="LeuE-type"/>
</dbReference>
<evidence type="ECO:0000256" key="1">
    <source>
        <dbReference type="ARBA" id="ARBA00004651"/>
    </source>
</evidence>
<reference evidence="7 8" key="1">
    <citation type="submission" date="2018-07" db="EMBL/GenBank/DDBJ databases">
        <title>Dyella monticola sp. nov. and Dyella psychrodurans sp. nov. isolated from monsoon evergreen broad-leaved forest soil of Dinghu Mountain, China.</title>
        <authorList>
            <person name="Gao Z."/>
            <person name="Qiu L."/>
        </authorList>
    </citation>
    <scope>NUCLEOTIDE SEQUENCE [LARGE SCALE GENOMIC DNA]</scope>
    <source>
        <strain evidence="7 8">4G-K06</strain>
    </source>
</reference>
<name>A0A370X1A2_9GAMM</name>
<evidence type="ECO:0000256" key="2">
    <source>
        <dbReference type="ARBA" id="ARBA00022475"/>
    </source>
</evidence>
<feature type="transmembrane region" description="Helical" evidence="6">
    <location>
        <begin position="77"/>
        <end position="95"/>
    </location>
</feature>
<feature type="transmembrane region" description="Helical" evidence="6">
    <location>
        <begin position="132"/>
        <end position="149"/>
    </location>
</feature>
<evidence type="ECO:0000313" key="8">
    <source>
        <dbReference type="Proteomes" id="UP000254258"/>
    </source>
</evidence>
<dbReference type="PIRSF" id="PIRSF006324">
    <property type="entry name" value="LeuE"/>
    <property type="match status" value="1"/>
</dbReference>
<dbReference type="PANTHER" id="PTHR30086">
    <property type="entry name" value="ARGININE EXPORTER PROTEIN ARGO"/>
    <property type="match status" value="1"/>
</dbReference>
<evidence type="ECO:0000256" key="3">
    <source>
        <dbReference type="ARBA" id="ARBA00022692"/>
    </source>
</evidence>
<protein>
    <submittedName>
        <fullName evidence="7">LysE family translocator</fullName>
    </submittedName>
</protein>
<keyword evidence="4 6" id="KW-1133">Transmembrane helix</keyword>
<sequence>MRTRVATFGIQHYDAFLIASIALNLTPGLDTFYILTRSGREGHAAGMAAALGINAGCIVHTLAAVLGISAILTTSAFAFSVLKYLGAAYLMWIGARMVFSRSTTRQPTETKGKGLAAAFRQGMLTNVLNPKVALFFLAFLPQFVSMHAMHPQLGLVLLGLSFIGTGLAWSSVLALMGGRIHRLLLARPQLGRWMDRLCGTILLAFGVKLALQQRS</sequence>
<evidence type="ECO:0000256" key="6">
    <source>
        <dbReference type="SAM" id="Phobius"/>
    </source>
</evidence>
<evidence type="ECO:0000313" key="7">
    <source>
        <dbReference type="EMBL" id="RDS82146.1"/>
    </source>
</evidence>
<dbReference type="GO" id="GO:0015171">
    <property type="term" value="F:amino acid transmembrane transporter activity"/>
    <property type="evidence" value="ECO:0007669"/>
    <property type="project" value="TreeGrafter"/>
</dbReference>
<comment type="subcellular location">
    <subcellularLocation>
        <location evidence="1">Cell membrane</location>
        <topology evidence="1">Multi-pass membrane protein</topology>
    </subcellularLocation>
</comment>
<comment type="caution">
    <text evidence="7">The sequence shown here is derived from an EMBL/GenBank/DDBJ whole genome shotgun (WGS) entry which is preliminary data.</text>
</comment>
<organism evidence="7 8">
    <name type="scientific">Dyella monticola</name>
    <dbReference type="NCBI Taxonomy" id="1927958"/>
    <lineage>
        <taxon>Bacteria</taxon>
        <taxon>Pseudomonadati</taxon>
        <taxon>Pseudomonadota</taxon>
        <taxon>Gammaproteobacteria</taxon>
        <taxon>Lysobacterales</taxon>
        <taxon>Rhodanobacteraceae</taxon>
        <taxon>Dyella</taxon>
    </lineage>
</organism>
<evidence type="ECO:0000256" key="4">
    <source>
        <dbReference type="ARBA" id="ARBA00022989"/>
    </source>
</evidence>
<keyword evidence="8" id="KW-1185">Reference proteome</keyword>
<evidence type="ECO:0000256" key="5">
    <source>
        <dbReference type="ARBA" id="ARBA00023136"/>
    </source>
</evidence>
<dbReference type="AlphaFoldDB" id="A0A370X1A2"/>
<dbReference type="GO" id="GO:0005886">
    <property type="term" value="C:plasma membrane"/>
    <property type="evidence" value="ECO:0007669"/>
    <property type="project" value="UniProtKB-SubCell"/>
</dbReference>
<keyword evidence="3 6" id="KW-0812">Transmembrane</keyword>
<accession>A0A370X1A2</accession>
<feature type="transmembrane region" description="Helical" evidence="6">
    <location>
        <begin position="47"/>
        <end position="71"/>
    </location>
</feature>
<dbReference type="EMBL" id="QRBE01000004">
    <property type="protein sequence ID" value="RDS82146.1"/>
    <property type="molecule type" value="Genomic_DNA"/>
</dbReference>
<gene>
    <name evidence="7" type="ORF">DWU98_08855</name>
</gene>
<dbReference type="Pfam" id="PF01810">
    <property type="entry name" value="LysE"/>
    <property type="match status" value="1"/>
</dbReference>
<keyword evidence="5 6" id="KW-0472">Membrane</keyword>
<dbReference type="Proteomes" id="UP000254258">
    <property type="component" value="Unassembled WGS sequence"/>
</dbReference>
<feature type="transmembrane region" description="Helical" evidence="6">
    <location>
        <begin position="155"/>
        <end position="176"/>
    </location>
</feature>
<proteinExistence type="predicted"/>